<evidence type="ECO:0000256" key="6">
    <source>
        <dbReference type="ARBA" id="ARBA00023015"/>
    </source>
</evidence>
<protein>
    <submittedName>
        <fullName evidence="10">Uncharacterized protein</fullName>
    </submittedName>
</protein>
<dbReference type="Gene3D" id="2.170.270.10">
    <property type="entry name" value="SET domain"/>
    <property type="match status" value="1"/>
</dbReference>
<comment type="caution">
    <text evidence="10">The sequence shown here is derived from an EMBL/GenBank/DDBJ whole genome shotgun (WGS) entry which is preliminary data.</text>
</comment>
<keyword evidence="9" id="KW-0539">Nucleus</keyword>
<dbReference type="InterPro" id="IPR001214">
    <property type="entry name" value="SET_dom"/>
</dbReference>
<sequence>MNDLLYSPDSDADEGWEIIYDEPVVCRAKATLPSKFLYLKHSSSSKFKKGGSGVYARKEIPKKTLFGPLEGCITDDDGNRSQKKLHYLVEVDGSFWRLDTTNECLTNWMRYVKPAKSYQEQNLALHQQGKNLYFSTTRKISPREELKVWYSSCYASSRNVGPVFNEVRSDSPREQWTMDSIDDDYKPLLTELNTSWSCTHCPLRFDNATLLNFHMLTHAADNIETNEIASELVDLTNEEVNFAVINITAQTPFDERPEVPCDSIQFNEEETPSNEVSEKKTFECPICKEVFVKLALLKKHVHGHAKNGVYTCPSCSKVFKSYKYVRNHIRIYHSVRKYLCEMCPKRFPTFDKLKHHKLSHTGHKPYLCSECGKQFKRRDKLSDHIKKFHEEGEPVAAKKHRKVPKRKVSSKRIEETVAREFIYKCEACAVSFKRRGMLVNHFVKFHPEVQTESVPVLSLPIVKTSKEYFCQYCDKVYKSTSKRKSHILKNHPGLEVPPNGREAKLKSNEITPGKPSDDSLFHECGSYTIAPHPCEHCHRQYASRAKLLQHQRKKHLGLMPKSLQEPKKFTQTREELENEDNDDISKVDEGALLLQNPLEENLSEYEFHLGGESKLCGDGEFIIDAPTLRKVLKGDAIASECSSEALAELGQILDTRPDQYFRIVQTSNGISFARPVEVWDPCQPLSPEAPDSDPILT</sequence>
<dbReference type="GO" id="GO:0008170">
    <property type="term" value="F:N-methyltransferase activity"/>
    <property type="evidence" value="ECO:0007669"/>
    <property type="project" value="UniProtKB-ARBA"/>
</dbReference>
<keyword evidence="6" id="KW-0805">Transcription regulation</keyword>
<keyword evidence="5" id="KW-0862">Zinc</keyword>
<reference evidence="10" key="1">
    <citation type="journal article" date="2021" name="Mol. Ecol. Resour.">
        <title>Apolygus lucorum genome provides insights into omnivorousness and mesophyll feeding.</title>
        <authorList>
            <person name="Liu Y."/>
            <person name="Liu H."/>
            <person name="Wang H."/>
            <person name="Huang T."/>
            <person name="Liu B."/>
            <person name="Yang B."/>
            <person name="Yin L."/>
            <person name="Li B."/>
            <person name="Zhang Y."/>
            <person name="Zhang S."/>
            <person name="Jiang F."/>
            <person name="Zhang X."/>
            <person name="Ren Y."/>
            <person name="Wang B."/>
            <person name="Wang S."/>
            <person name="Lu Y."/>
            <person name="Wu K."/>
            <person name="Fan W."/>
            <person name="Wang G."/>
        </authorList>
    </citation>
    <scope>NUCLEOTIDE SEQUENCE</scope>
    <source>
        <strain evidence="10">12Hb</strain>
    </source>
</reference>
<dbReference type="SUPFAM" id="SSF82199">
    <property type="entry name" value="SET domain"/>
    <property type="match status" value="1"/>
</dbReference>
<dbReference type="SMART" id="SM00355">
    <property type="entry name" value="ZnF_C2H2"/>
    <property type="match status" value="8"/>
</dbReference>
<keyword evidence="3" id="KW-0677">Repeat</keyword>
<dbReference type="Pfam" id="PF21549">
    <property type="entry name" value="PRDM2_PR"/>
    <property type="match status" value="1"/>
</dbReference>
<evidence type="ECO:0000256" key="5">
    <source>
        <dbReference type="ARBA" id="ARBA00022833"/>
    </source>
</evidence>
<evidence type="ECO:0000256" key="9">
    <source>
        <dbReference type="ARBA" id="ARBA00023242"/>
    </source>
</evidence>
<dbReference type="InterPro" id="IPR050331">
    <property type="entry name" value="Zinc_finger"/>
</dbReference>
<dbReference type="Gene3D" id="3.30.160.60">
    <property type="entry name" value="Classic Zinc Finger"/>
    <property type="match status" value="5"/>
</dbReference>
<dbReference type="Proteomes" id="UP000466442">
    <property type="component" value="Linkage Group LG5"/>
</dbReference>
<dbReference type="SUPFAM" id="SSF57667">
    <property type="entry name" value="beta-beta-alpha zinc fingers"/>
    <property type="match status" value="2"/>
</dbReference>
<evidence type="ECO:0000313" key="11">
    <source>
        <dbReference type="Proteomes" id="UP000466442"/>
    </source>
</evidence>
<dbReference type="GO" id="GO:0003677">
    <property type="term" value="F:DNA binding"/>
    <property type="evidence" value="ECO:0007669"/>
    <property type="project" value="UniProtKB-KW"/>
</dbReference>
<dbReference type="AlphaFoldDB" id="A0A6A4KAS6"/>
<evidence type="ECO:0000313" key="10">
    <source>
        <dbReference type="EMBL" id="KAF6211125.1"/>
    </source>
</evidence>
<evidence type="ECO:0000256" key="3">
    <source>
        <dbReference type="ARBA" id="ARBA00022737"/>
    </source>
</evidence>
<dbReference type="SMART" id="SM00317">
    <property type="entry name" value="SET"/>
    <property type="match status" value="1"/>
</dbReference>
<accession>A0A6A4KAS6</accession>
<dbReference type="GO" id="GO:0008757">
    <property type="term" value="F:S-adenosylmethionine-dependent methyltransferase activity"/>
    <property type="evidence" value="ECO:0007669"/>
    <property type="project" value="UniProtKB-ARBA"/>
</dbReference>
<evidence type="ECO:0000256" key="7">
    <source>
        <dbReference type="ARBA" id="ARBA00023125"/>
    </source>
</evidence>
<dbReference type="PANTHER" id="PTHR16515:SF49">
    <property type="entry name" value="GASTRULA ZINC FINGER PROTEIN XLCGF49.1-LIKE-RELATED"/>
    <property type="match status" value="1"/>
</dbReference>
<keyword evidence="11" id="KW-1185">Reference proteome</keyword>
<evidence type="ECO:0000256" key="8">
    <source>
        <dbReference type="ARBA" id="ARBA00023163"/>
    </source>
</evidence>
<comment type="subcellular location">
    <subcellularLocation>
        <location evidence="1">Nucleus</location>
    </subcellularLocation>
</comment>
<gene>
    <name evidence="10" type="ORF">GE061_014239</name>
</gene>
<evidence type="ECO:0000256" key="2">
    <source>
        <dbReference type="ARBA" id="ARBA00022723"/>
    </source>
</evidence>
<dbReference type="GO" id="GO:0008276">
    <property type="term" value="F:protein methyltransferase activity"/>
    <property type="evidence" value="ECO:0007669"/>
    <property type="project" value="UniProtKB-ARBA"/>
</dbReference>
<dbReference type="OrthoDB" id="3535323at2759"/>
<keyword evidence="2" id="KW-0479">Metal-binding</keyword>
<organism evidence="10 11">
    <name type="scientific">Apolygus lucorum</name>
    <name type="common">Small green plant bug</name>
    <name type="synonym">Lygocoris lucorum</name>
    <dbReference type="NCBI Taxonomy" id="248454"/>
    <lineage>
        <taxon>Eukaryota</taxon>
        <taxon>Metazoa</taxon>
        <taxon>Ecdysozoa</taxon>
        <taxon>Arthropoda</taxon>
        <taxon>Hexapoda</taxon>
        <taxon>Insecta</taxon>
        <taxon>Pterygota</taxon>
        <taxon>Neoptera</taxon>
        <taxon>Paraneoptera</taxon>
        <taxon>Hemiptera</taxon>
        <taxon>Heteroptera</taxon>
        <taxon>Panheteroptera</taxon>
        <taxon>Cimicomorpha</taxon>
        <taxon>Miridae</taxon>
        <taxon>Mirini</taxon>
        <taxon>Apolygus</taxon>
    </lineage>
</organism>
<dbReference type="InterPro" id="IPR013087">
    <property type="entry name" value="Znf_C2H2_type"/>
</dbReference>
<evidence type="ECO:0000256" key="1">
    <source>
        <dbReference type="ARBA" id="ARBA00004123"/>
    </source>
</evidence>
<dbReference type="GO" id="GO:0010468">
    <property type="term" value="P:regulation of gene expression"/>
    <property type="evidence" value="ECO:0007669"/>
    <property type="project" value="TreeGrafter"/>
</dbReference>
<dbReference type="Pfam" id="PF00096">
    <property type="entry name" value="zf-C2H2"/>
    <property type="match status" value="3"/>
</dbReference>
<keyword evidence="7" id="KW-0238">DNA-binding</keyword>
<proteinExistence type="predicted"/>
<dbReference type="PROSITE" id="PS50280">
    <property type="entry name" value="SET"/>
    <property type="match status" value="1"/>
</dbReference>
<dbReference type="PROSITE" id="PS50157">
    <property type="entry name" value="ZINC_FINGER_C2H2_2"/>
    <property type="match status" value="7"/>
</dbReference>
<dbReference type="InterPro" id="IPR046341">
    <property type="entry name" value="SET_dom_sf"/>
</dbReference>
<keyword evidence="8" id="KW-0804">Transcription</keyword>
<dbReference type="EMBL" id="WIXP02000005">
    <property type="protein sequence ID" value="KAF6211125.1"/>
    <property type="molecule type" value="Genomic_DNA"/>
</dbReference>
<dbReference type="GO" id="GO:0008270">
    <property type="term" value="F:zinc ion binding"/>
    <property type="evidence" value="ECO:0007669"/>
    <property type="project" value="UniProtKB-KW"/>
</dbReference>
<dbReference type="FunFam" id="3.30.160.60:FF:000100">
    <property type="entry name" value="Zinc finger 45-like"/>
    <property type="match status" value="1"/>
</dbReference>
<evidence type="ECO:0000256" key="4">
    <source>
        <dbReference type="ARBA" id="ARBA00022771"/>
    </source>
</evidence>
<dbReference type="InterPro" id="IPR036236">
    <property type="entry name" value="Znf_C2H2_sf"/>
</dbReference>
<name>A0A6A4KAS6_APOLU</name>
<dbReference type="PROSITE" id="PS00028">
    <property type="entry name" value="ZINC_FINGER_C2H2_1"/>
    <property type="match status" value="8"/>
</dbReference>
<dbReference type="PANTHER" id="PTHR16515">
    <property type="entry name" value="PR DOMAIN ZINC FINGER PROTEIN"/>
    <property type="match status" value="1"/>
</dbReference>
<dbReference type="GO" id="GO:0005634">
    <property type="term" value="C:nucleus"/>
    <property type="evidence" value="ECO:0007669"/>
    <property type="project" value="UniProtKB-SubCell"/>
</dbReference>
<keyword evidence="4" id="KW-0863">Zinc-finger</keyword>